<keyword evidence="3" id="KW-1185">Reference proteome</keyword>
<proteinExistence type="predicted"/>
<sequence>MRRASAPEWVEGRDSGARSWLSLDAKGKGSQGTGRGNGRSQCCRSIIIVGASLPSSRERPAECDEGSGSVAKQTDISACSTGPEQGQRREQLRL</sequence>
<reference evidence="2 3" key="1">
    <citation type="journal article" date="2018" name="Nat. Ecol. Evol.">
        <title>Shark genomes provide insights into elasmobranch evolution and the origin of vertebrates.</title>
        <authorList>
            <person name="Hara Y"/>
            <person name="Yamaguchi K"/>
            <person name="Onimaru K"/>
            <person name="Kadota M"/>
            <person name="Koyanagi M"/>
            <person name="Keeley SD"/>
            <person name="Tatsumi K"/>
            <person name="Tanaka K"/>
            <person name="Motone F"/>
            <person name="Kageyama Y"/>
            <person name="Nozu R"/>
            <person name="Adachi N"/>
            <person name="Nishimura O"/>
            <person name="Nakagawa R"/>
            <person name="Tanegashima C"/>
            <person name="Kiyatake I"/>
            <person name="Matsumoto R"/>
            <person name="Murakumo K"/>
            <person name="Nishida K"/>
            <person name="Terakita A"/>
            <person name="Kuratani S"/>
            <person name="Sato K"/>
            <person name="Hyodo S Kuraku.S."/>
        </authorList>
    </citation>
    <scope>NUCLEOTIDE SEQUENCE [LARGE SCALE GENOMIC DNA]</scope>
</reference>
<organism evidence="2 3">
    <name type="scientific">Chiloscyllium punctatum</name>
    <name type="common">Brownbanded bambooshark</name>
    <name type="synonym">Hemiscyllium punctatum</name>
    <dbReference type="NCBI Taxonomy" id="137246"/>
    <lineage>
        <taxon>Eukaryota</taxon>
        <taxon>Metazoa</taxon>
        <taxon>Chordata</taxon>
        <taxon>Craniata</taxon>
        <taxon>Vertebrata</taxon>
        <taxon>Chondrichthyes</taxon>
        <taxon>Elasmobranchii</taxon>
        <taxon>Galeomorphii</taxon>
        <taxon>Galeoidea</taxon>
        <taxon>Orectolobiformes</taxon>
        <taxon>Hemiscylliidae</taxon>
        <taxon>Chiloscyllium</taxon>
    </lineage>
</organism>
<comment type="caution">
    <text evidence="2">The sequence shown here is derived from an EMBL/GenBank/DDBJ whole genome shotgun (WGS) entry which is preliminary data.</text>
</comment>
<accession>A0A401SG58</accession>
<feature type="region of interest" description="Disordered" evidence="1">
    <location>
        <begin position="54"/>
        <end position="94"/>
    </location>
</feature>
<dbReference type="AlphaFoldDB" id="A0A401SG58"/>
<dbReference type="EMBL" id="BEZZ01000247">
    <property type="protein sequence ID" value="GCC29354.1"/>
    <property type="molecule type" value="Genomic_DNA"/>
</dbReference>
<evidence type="ECO:0000256" key="1">
    <source>
        <dbReference type="SAM" id="MobiDB-lite"/>
    </source>
</evidence>
<protein>
    <submittedName>
        <fullName evidence="2">Uncharacterized protein</fullName>
    </submittedName>
</protein>
<feature type="compositionally biased region" description="Polar residues" evidence="1">
    <location>
        <begin position="70"/>
        <end position="84"/>
    </location>
</feature>
<dbReference type="Proteomes" id="UP000287033">
    <property type="component" value="Unassembled WGS sequence"/>
</dbReference>
<gene>
    <name evidence="2" type="ORF">chiPu_0007794</name>
</gene>
<feature type="region of interest" description="Disordered" evidence="1">
    <location>
        <begin position="1"/>
        <end position="39"/>
    </location>
</feature>
<evidence type="ECO:0000313" key="3">
    <source>
        <dbReference type="Proteomes" id="UP000287033"/>
    </source>
</evidence>
<evidence type="ECO:0000313" key="2">
    <source>
        <dbReference type="EMBL" id="GCC29354.1"/>
    </source>
</evidence>
<name>A0A401SG58_CHIPU</name>